<evidence type="ECO:0000259" key="3">
    <source>
        <dbReference type="Pfam" id="PF01464"/>
    </source>
</evidence>
<evidence type="ECO:0000256" key="1">
    <source>
        <dbReference type="ARBA" id="ARBA00007734"/>
    </source>
</evidence>
<comment type="similarity">
    <text evidence="1">Belongs to the transglycosylase Slt family.</text>
</comment>
<reference evidence="4" key="1">
    <citation type="submission" date="2010-12" db="EMBL/GenBank/DDBJ databases">
        <title>Complete sequence of Rhodopseudomonas palustris DX-1.</title>
        <authorList>
            <consortium name="US DOE Joint Genome Institute"/>
            <person name="Lucas S."/>
            <person name="Copeland A."/>
            <person name="Lapidus A."/>
            <person name="Cheng J.-F."/>
            <person name="Goodwin L."/>
            <person name="Pitluck S."/>
            <person name="Misra M."/>
            <person name="Chertkov O."/>
            <person name="Detter J.C."/>
            <person name="Han C."/>
            <person name="Tapia R."/>
            <person name="Land M."/>
            <person name="Hauser L."/>
            <person name="Kyrpides N."/>
            <person name="Ivanova N."/>
            <person name="Ovchinnikova G."/>
            <person name="Logan B."/>
            <person name="Oda Y."/>
            <person name="Harwood C."/>
            <person name="Woyke T."/>
        </authorList>
    </citation>
    <scope>NUCLEOTIDE SEQUENCE [LARGE SCALE GENOMIC DNA]</scope>
    <source>
        <strain evidence="4">DX-1</strain>
    </source>
</reference>
<dbReference type="Proteomes" id="UP000001402">
    <property type="component" value="Chromosome"/>
</dbReference>
<dbReference type="Pfam" id="PF01464">
    <property type="entry name" value="SLT"/>
    <property type="match status" value="1"/>
</dbReference>
<dbReference type="KEGG" id="rpx:Rpdx1_3299"/>
<dbReference type="InterPro" id="IPR008258">
    <property type="entry name" value="Transglycosylase_SLT_dom_1"/>
</dbReference>
<dbReference type="Gene3D" id="1.10.530.10">
    <property type="match status" value="1"/>
</dbReference>
<dbReference type="AlphaFoldDB" id="E6VQ81"/>
<protein>
    <submittedName>
        <fullName evidence="4">Lytic transglycosylase catalytic</fullName>
    </submittedName>
</protein>
<dbReference type="PANTHER" id="PTHR37423">
    <property type="entry name" value="SOLUBLE LYTIC MUREIN TRANSGLYCOSYLASE-RELATED"/>
    <property type="match status" value="1"/>
</dbReference>
<gene>
    <name evidence="4" type="ordered locus">Rpdx1_3299</name>
</gene>
<dbReference type="CDD" id="cd00254">
    <property type="entry name" value="LT-like"/>
    <property type="match status" value="1"/>
</dbReference>
<feature type="domain" description="Transglycosylase SLT" evidence="3">
    <location>
        <begin position="103"/>
        <end position="203"/>
    </location>
</feature>
<dbReference type="HOGENOM" id="CLU_077897_0_0_5"/>
<name>E6VQ81_RHOPX</name>
<evidence type="ECO:0000313" key="5">
    <source>
        <dbReference type="Proteomes" id="UP000001402"/>
    </source>
</evidence>
<evidence type="ECO:0000256" key="2">
    <source>
        <dbReference type="ARBA" id="ARBA00009387"/>
    </source>
</evidence>
<dbReference type="InterPro" id="IPR023346">
    <property type="entry name" value="Lysozyme-like_dom_sf"/>
</dbReference>
<organism evidence="4 5">
    <name type="scientific">Rhodopseudomonas palustris (strain DX-1)</name>
    <dbReference type="NCBI Taxonomy" id="652103"/>
    <lineage>
        <taxon>Bacteria</taxon>
        <taxon>Pseudomonadati</taxon>
        <taxon>Pseudomonadota</taxon>
        <taxon>Alphaproteobacteria</taxon>
        <taxon>Hyphomicrobiales</taxon>
        <taxon>Nitrobacteraceae</taxon>
        <taxon>Rhodopseudomonas</taxon>
    </lineage>
</organism>
<dbReference type="SUPFAM" id="SSF53955">
    <property type="entry name" value="Lysozyme-like"/>
    <property type="match status" value="1"/>
</dbReference>
<comment type="similarity">
    <text evidence="2">Belongs to the virb1 family.</text>
</comment>
<proteinExistence type="inferred from homology"/>
<dbReference type="eggNOG" id="COG0741">
    <property type="taxonomic scope" value="Bacteria"/>
</dbReference>
<sequence>MWIPIAHAVRRPVKHSNGSFLLPAGIRLAVEQVFETLRRCNRRAASSSDSKTTVHRPVSAAAMLIVVIAAAAMIGCRDVLAEPPLPIGRSDDRSSAALIAAAVFEAADRFAISAHWIRAVMHAESNSDPLARSAKGAIGLMQIMPRTWAELRAQHGLGADPYDARDNILAGTAYLRQLLDRYGVPGFLAAYNAGPGRYEQHLATGKPLPDETQAYVATIMSNTAGMSRVAVSTVAKHAVAGARSPLFVDRLTSHLVDRSDSVGVRSGRGAKAPLRIARSDLVPRSAGLFASTVMPIGSQ</sequence>
<dbReference type="PANTHER" id="PTHR37423:SF2">
    <property type="entry name" value="MEMBRANE-BOUND LYTIC MUREIN TRANSGLYCOSYLASE C"/>
    <property type="match status" value="1"/>
</dbReference>
<dbReference type="EMBL" id="CP002418">
    <property type="protein sequence ID" value="ADU44871.1"/>
    <property type="molecule type" value="Genomic_DNA"/>
</dbReference>
<accession>E6VQ81</accession>
<dbReference type="STRING" id="652103.Rpdx1_3299"/>
<evidence type="ECO:0000313" key="4">
    <source>
        <dbReference type="EMBL" id="ADU44871.1"/>
    </source>
</evidence>